<keyword evidence="16" id="KW-1185">Reference proteome</keyword>
<evidence type="ECO:0000256" key="11">
    <source>
        <dbReference type="ARBA" id="ARBA00023242"/>
    </source>
</evidence>
<keyword evidence="5" id="KW-0677">Repeat</keyword>
<evidence type="ECO:0000256" key="8">
    <source>
        <dbReference type="ARBA" id="ARBA00023015"/>
    </source>
</evidence>
<dbReference type="InterPro" id="IPR013087">
    <property type="entry name" value="Znf_C2H2_type"/>
</dbReference>
<feature type="region of interest" description="Disordered" evidence="13">
    <location>
        <begin position="65"/>
        <end position="85"/>
    </location>
</feature>
<dbReference type="Proteomes" id="UP000186698">
    <property type="component" value="Chromosome 6L"/>
</dbReference>
<feature type="compositionally biased region" description="Polar residues" evidence="13">
    <location>
        <begin position="826"/>
        <end position="837"/>
    </location>
</feature>
<evidence type="ECO:0000256" key="7">
    <source>
        <dbReference type="ARBA" id="ARBA00022833"/>
    </source>
</evidence>
<evidence type="ECO:0000256" key="10">
    <source>
        <dbReference type="ARBA" id="ARBA00023163"/>
    </source>
</evidence>
<evidence type="ECO:0000256" key="5">
    <source>
        <dbReference type="ARBA" id="ARBA00022737"/>
    </source>
</evidence>
<evidence type="ECO:0000256" key="12">
    <source>
        <dbReference type="PROSITE-ProRule" id="PRU00042"/>
    </source>
</evidence>
<keyword evidence="4" id="KW-0479">Metal-binding</keyword>
<dbReference type="KEGG" id="xla:108704635"/>
<sequence>MSPVGKVTFEEVSVYFSPGEWAWLREEQKELYKEVMLDNYQLVLSVCRPDIISRIVLGEEPCISSGRSSSTDIGPTSETLLPMGPTPELRQVKQKRRYPMVNPLRWLKRKKKWRHRRSRRHDSSKQIQHEESNQYKAAQGNYTRNSAEYNNNCTLTLPSTTSETYTDQSQEIQRPVETKKQYFTAAQPSASSPGPDMKSGLYSMLSMRKEVEEDQDKADASTLGSDISASLSLGAKTDVTLLSEGQGLCCKSIPLVQTEEEGFVIPKDKGVQSSCDGNVMYEGIKIEKDNFKNITLRESEEELGNVERQLKKEPTDKAVQTDGEDEFSPGTHKYRLWCQKHRKHKFDKISKNRFQLHREKHVTFNEVVTMFIFEACGGNIAIKPGGRGEKPRKRRSPSIRSPALEHVTPDTQSYPCASMGTPETQKSSQSREHHPIVVVEQQRKEGSETQRYKTKIEDLEEREGLSAVLSEHNSNIKSSGITLSSGAQTAQHKEEHKEEHEGEHEEEHKKEARGSTEQPQSTGPYNVREQNSRAEIPHTSRDVPSQSQANQYLHAVISHSNHTEITPHHVDNPTQYSDLFVQPYSCVKCGKMSHWFKLKAHQQANTERAPYICPRCSMPSGQDSKARLLPNKIISTEGAEGLTSGGSQQTVQQDHQGSWTDNCSKVKCESFERNSDCKTVRPNSSGICSMNSNTHSTGLENISMGQAGLLSVPNVYGANKFQSCSKCGKTLNSVSLMSPNKSEAKSQDSICGKCKLTWGHVVQLTPGTNIRTFHHNEHHDVSPGSAGAKKNSYNENKTFVLQQRQSSQGLESESFRHGPDAWTGYTFPQNPGSPSNNAEEHKDQWASPNNCAGSSSDDFRYDSSSSSGCFRNTSPLKATSRVKKGFPIESQQHEARSTDQCFLDLTSKQNGAMPNPDQCIKLEEEYDICVGDFKSATQLTEHMIHQKECQEAVGVSLVKKTRCSSEREPYMCKVCGKVFTRNSTLVQHHSIHTGEKPFSCQECGKCFRDTNNLKVHMRSHTKEKPYTCLECGKTFGQTSALAVHQRTHTDERPFHCTDCGKSFTDRSTLLQHQRIHTGEKPFACSFCGKRFTQQAHIGRHEKIHTGERPFGCTVCGKRFIDRSKLIKHERIHTRVKV</sequence>
<keyword evidence="7" id="KW-0862">Zinc</keyword>
<evidence type="ECO:0000259" key="14">
    <source>
        <dbReference type="PROSITE" id="PS50157"/>
    </source>
</evidence>
<feature type="region of interest" description="Disordered" evidence="13">
    <location>
        <begin position="803"/>
        <end position="857"/>
    </location>
</feature>
<dbReference type="GO" id="GO:0000977">
    <property type="term" value="F:RNA polymerase II transcription regulatory region sequence-specific DNA binding"/>
    <property type="evidence" value="ECO:0000318"/>
    <property type="project" value="GO_Central"/>
</dbReference>
<feature type="compositionally biased region" description="Polar residues" evidence="13">
    <location>
        <begin position="134"/>
        <end position="172"/>
    </location>
</feature>
<evidence type="ECO:0000256" key="9">
    <source>
        <dbReference type="ARBA" id="ARBA00023125"/>
    </source>
</evidence>
<dbReference type="RefSeq" id="XP_018096768.2">
    <property type="nucleotide sequence ID" value="XM_018241279.2"/>
</dbReference>
<evidence type="ECO:0000259" key="15">
    <source>
        <dbReference type="PROSITE" id="PS50805"/>
    </source>
</evidence>
<feature type="domain" description="C2H2-type" evidence="14">
    <location>
        <begin position="998"/>
        <end position="1025"/>
    </location>
</feature>
<feature type="domain" description="C2H2-type" evidence="14">
    <location>
        <begin position="1110"/>
        <end position="1137"/>
    </location>
</feature>
<dbReference type="InterPro" id="IPR001909">
    <property type="entry name" value="KRAB"/>
</dbReference>
<keyword evidence="11" id="KW-0539">Nucleus</keyword>
<feature type="region of interest" description="Disordered" evidence="13">
    <location>
        <begin position="476"/>
        <end position="527"/>
    </location>
</feature>
<feature type="compositionally biased region" description="Polar residues" evidence="13">
    <location>
        <begin position="476"/>
        <end position="490"/>
    </location>
</feature>
<keyword evidence="6 12" id="KW-0863">Zinc-finger</keyword>
<dbReference type="FunFam" id="3.30.160.60:FF:000966">
    <property type="entry name" value="ZFP90 zinc finger protein"/>
    <property type="match status" value="1"/>
</dbReference>
<dbReference type="InterPro" id="IPR036236">
    <property type="entry name" value="Znf_C2H2_sf"/>
</dbReference>
<evidence type="ECO:0000256" key="1">
    <source>
        <dbReference type="ARBA" id="ARBA00003767"/>
    </source>
</evidence>
<dbReference type="SUPFAM" id="SSF109640">
    <property type="entry name" value="KRAB domain (Kruppel-associated box)"/>
    <property type="match status" value="1"/>
</dbReference>
<feature type="region of interest" description="Disordered" evidence="13">
    <location>
        <begin position="110"/>
        <end position="173"/>
    </location>
</feature>
<feature type="compositionally biased region" description="Polar residues" evidence="13">
    <location>
        <begin position="65"/>
        <end position="79"/>
    </location>
</feature>
<dbReference type="GO" id="GO:0000978">
    <property type="term" value="F:RNA polymerase II cis-regulatory region sequence-specific DNA binding"/>
    <property type="evidence" value="ECO:0007669"/>
    <property type="project" value="TreeGrafter"/>
</dbReference>
<dbReference type="SMART" id="SM00349">
    <property type="entry name" value="KRAB"/>
    <property type="match status" value="1"/>
</dbReference>
<comment type="similarity">
    <text evidence="3">Belongs to the krueppel C2H2-type zinc-finger protein family.</text>
</comment>
<feature type="domain" description="C2H2-type" evidence="14">
    <location>
        <begin position="970"/>
        <end position="997"/>
    </location>
</feature>
<dbReference type="PANTHER" id="PTHR23226">
    <property type="entry name" value="ZINC FINGER AND SCAN DOMAIN-CONTAINING"/>
    <property type="match status" value="1"/>
</dbReference>
<dbReference type="FunFam" id="3.30.160.60:FF:002090">
    <property type="entry name" value="Zinc finger protein 473"/>
    <property type="match status" value="1"/>
</dbReference>
<comment type="function">
    <text evidence="1">May be involved in transcriptional regulation.</text>
</comment>
<dbReference type="SUPFAM" id="SSF57667">
    <property type="entry name" value="beta-beta-alpha zinc fingers"/>
    <property type="match status" value="3"/>
</dbReference>
<feature type="domain" description="KRAB" evidence="15">
    <location>
        <begin position="7"/>
        <end position="74"/>
    </location>
</feature>
<evidence type="ECO:0000313" key="16">
    <source>
        <dbReference type="Proteomes" id="UP000186698"/>
    </source>
</evidence>
<feature type="compositionally biased region" description="Basic and acidic residues" evidence="13">
    <location>
        <begin position="491"/>
        <end position="514"/>
    </location>
</feature>
<dbReference type="AlphaFoldDB" id="A0A8J0U572"/>
<dbReference type="GO" id="GO:0005634">
    <property type="term" value="C:nucleus"/>
    <property type="evidence" value="ECO:0000318"/>
    <property type="project" value="GO_Central"/>
</dbReference>
<gene>
    <name evidence="17" type="primary">LOC108704635</name>
</gene>
<evidence type="ECO:0000256" key="6">
    <source>
        <dbReference type="ARBA" id="ARBA00022771"/>
    </source>
</evidence>
<feature type="compositionally biased region" description="Basic residues" evidence="13">
    <location>
        <begin position="110"/>
        <end position="120"/>
    </location>
</feature>
<feature type="compositionally biased region" description="Polar residues" evidence="13">
    <location>
        <begin position="409"/>
        <end position="428"/>
    </location>
</feature>
<feature type="domain" description="C2H2-type" evidence="14">
    <location>
        <begin position="1054"/>
        <end position="1081"/>
    </location>
</feature>
<dbReference type="GeneID" id="108704635"/>
<organism evidence="16 17">
    <name type="scientific">Xenopus laevis</name>
    <name type="common">African clawed frog</name>
    <dbReference type="NCBI Taxonomy" id="8355"/>
    <lineage>
        <taxon>Eukaryota</taxon>
        <taxon>Metazoa</taxon>
        <taxon>Chordata</taxon>
        <taxon>Craniata</taxon>
        <taxon>Vertebrata</taxon>
        <taxon>Euteleostomi</taxon>
        <taxon>Amphibia</taxon>
        <taxon>Batrachia</taxon>
        <taxon>Anura</taxon>
        <taxon>Pipoidea</taxon>
        <taxon>Pipidae</taxon>
        <taxon>Xenopodinae</taxon>
        <taxon>Xenopus</taxon>
        <taxon>Xenopus</taxon>
    </lineage>
</organism>
<feature type="domain" description="C2H2-type" evidence="14">
    <location>
        <begin position="1026"/>
        <end position="1053"/>
    </location>
</feature>
<reference evidence="17" key="1">
    <citation type="submission" date="2025-08" db="UniProtKB">
        <authorList>
            <consortium name="RefSeq"/>
        </authorList>
    </citation>
    <scope>IDENTIFICATION</scope>
    <source>
        <strain evidence="17">J_2021</strain>
        <tissue evidence="17">Erythrocytes</tissue>
    </source>
</reference>
<protein>
    <submittedName>
        <fullName evidence="17">Zinc finger protein 850</fullName>
    </submittedName>
</protein>
<feature type="compositionally biased region" description="Polar residues" evidence="13">
    <location>
        <begin position="515"/>
        <end position="524"/>
    </location>
</feature>
<dbReference type="PROSITE" id="PS50157">
    <property type="entry name" value="ZINC_FINGER_C2H2_2"/>
    <property type="match status" value="6"/>
</dbReference>
<dbReference type="FunFam" id="3.30.160.60:FF:002343">
    <property type="entry name" value="Zinc finger protein 33A"/>
    <property type="match status" value="1"/>
</dbReference>
<evidence type="ECO:0000256" key="2">
    <source>
        <dbReference type="ARBA" id="ARBA00004123"/>
    </source>
</evidence>
<dbReference type="SMART" id="SM00355">
    <property type="entry name" value="ZnF_C2H2"/>
    <property type="match status" value="7"/>
</dbReference>
<evidence type="ECO:0000256" key="13">
    <source>
        <dbReference type="SAM" id="MobiDB-lite"/>
    </source>
</evidence>
<keyword evidence="9" id="KW-0238">DNA-binding</keyword>
<dbReference type="Gene3D" id="3.30.160.60">
    <property type="entry name" value="Classic Zinc Finger"/>
    <property type="match status" value="6"/>
</dbReference>
<feature type="compositionally biased region" description="Basic and acidic residues" evidence="13">
    <location>
        <begin position="429"/>
        <end position="457"/>
    </location>
</feature>
<proteinExistence type="inferred from homology"/>
<dbReference type="Gene3D" id="6.10.140.140">
    <property type="match status" value="1"/>
</dbReference>
<dbReference type="GO" id="GO:0000981">
    <property type="term" value="F:DNA-binding transcription factor activity, RNA polymerase II-specific"/>
    <property type="evidence" value="ECO:0000318"/>
    <property type="project" value="GO_Central"/>
</dbReference>
<keyword evidence="8" id="KW-0805">Transcription regulation</keyword>
<evidence type="ECO:0000256" key="3">
    <source>
        <dbReference type="ARBA" id="ARBA00006991"/>
    </source>
</evidence>
<name>A0A8J0U572_XENLA</name>
<dbReference type="PANTHER" id="PTHR23226:SF416">
    <property type="entry name" value="FI01424P"/>
    <property type="match status" value="1"/>
</dbReference>
<keyword evidence="10" id="KW-0804">Transcription</keyword>
<dbReference type="GO" id="GO:0006357">
    <property type="term" value="P:regulation of transcription by RNA polymerase II"/>
    <property type="evidence" value="ECO:0000318"/>
    <property type="project" value="GO_Central"/>
</dbReference>
<evidence type="ECO:0000256" key="4">
    <source>
        <dbReference type="ARBA" id="ARBA00022723"/>
    </source>
</evidence>
<dbReference type="GO" id="GO:0008270">
    <property type="term" value="F:zinc ion binding"/>
    <property type="evidence" value="ECO:0007669"/>
    <property type="project" value="UniProtKB-KW"/>
</dbReference>
<comment type="subcellular location">
    <subcellularLocation>
        <location evidence="2">Nucleus</location>
    </subcellularLocation>
</comment>
<dbReference type="Pfam" id="PF01352">
    <property type="entry name" value="KRAB"/>
    <property type="match status" value="1"/>
</dbReference>
<feature type="domain" description="C2H2-type" evidence="14">
    <location>
        <begin position="1082"/>
        <end position="1109"/>
    </location>
</feature>
<feature type="compositionally biased region" description="Basic and acidic residues" evidence="13">
    <location>
        <begin position="121"/>
        <end position="133"/>
    </location>
</feature>
<dbReference type="OrthoDB" id="6675812at2759"/>
<dbReference type="PROSITE" id="PS50805">
    <property type="entry name" value="KRAB"/>
    <property type="match status" value="1"/>
</dbReference>
<dbReference type="FunFam" id="3.30.160.60:FF:002004">
    <property type="entry name" value="Zinc finger protein 473"/>
    <property type="match status" value="1"/>
</dbReference>
<dbReference type="Pfam" id="PF00096">
    <property type="entry name" value="zf-C2H2"/>
    <property type="match status" value="6"/>
</dbReference>
<dbReference type="PROSITE" id="PS00028">
    <property type="entry name" value="ZINC_FINGER_C2H2_1"/>
    <property type="match status" value="6"/>
</dbReference>
<dbReference type="FunFam" id="3.30.160.60:FF:001498">
    <property type="entry name" value="Zinc finger protein 404"/>
    <property type="match status" value="1"/>
</dbReference>
<accession>A0A8J0U572</accession>
<dbReference type="CDD" id="cd07765">
    <property type="entry name" value="KRAB_A-box"/>
    <property type="match status" value="1"/>
</dbReference>
<evidence type="ECO:0000313" key="17">
    <source>
        <dbReference type="RefSeq" id="XP_018096768.2"/>
    </source>
</evidence>
<dbReference type="FunFam" id="3.30.160.60:FF:000933">
    <property type="entry name" value="zinc finger protein 771"/>
    <property type="match status" value="1"/>
</dbReference>
<dbReference type="InterPro" id="IPR036051">
    <property type="entry name" value="KRAB_dom_sf"/>
</dbReference>
<feature type="region of interest" description="Disordered" evidence="13">
    <location>
        <begin position="382"/>
        <end position="458"/>
    </location>
</feature>